<reference evidence="4 5" key="1">
    <citation type="journal article" date="2018" name="Microbiome">
        <title>Fine metagenomic profile of the Mediterranean stratified and mixed water columns revealed by assembly and recruitment.</title>
        <authorList>
            <person name="Haro-Moreno J.M."/>
            <person name="Lopez-Perez M."/>
            <person name="De La Torre J.R."/>
            <person name="Picazo A."/>
            <person name="Camacho A."/>
            <person name="Rodriguez-Valera F."/>
        </authorList>
    </citation>
    <scope>NUCLEOTIDE SEQUENCE [LARGE SCALE GENOMIC DNA]</scope>
    <source>
        <strain evidence="4">MED-G57</strain>
    </source>
</reference>
<keyword evidence="1" id="KW-0479">Metal-binding</keyword>
<dbReference type="SUPFAM" id="SSF50090">
    <property type="entry name" value="Electron transport accessory proteins"/>
    <property type="match status" value="1"/>
</dbReference>
<dbReference type="Pfam" id="PF02979">
    <property type="entry name" value="NHase_alpha"/>
    <property type="match status" value="1"/>
</dbReference>
<dbReference type="SUPFAM" id="SSF56209">
    <property type="entry name" value="Nitrile hydratase alpha chain"/>
    <property type="match status" value="1"/>
</dbReference>
<dbReference type="InterPro" id="IPR036648">
    <property type="entry name" value="CN_Hdrase_a/SCN_Hdrase_g_sf"/>
</dbReference>
<organism evidence="4 5">
    <name type="scientific">PS1 clade bacterium</name>
    <dbReference type="NCBI Taxonomy" id="2175152"/>
    <lineage>
        <taxon>Bacteria</taxon>
        <taxon>Pseudomonadati</taxon>
        <taxon>Pseudomonadota</taxon>
        <taxon>Alphaproteobacteria</taxon>
        <taxon>PS1 clade</taxon>
    </lineage>
</organism>
<dbReference type="GO" id="GO:0003824">
    <property type="term" value="F:catalytic activity"/>
    <property type="evidence" value="ECO:0007669"/>
    <property type="project" value="InterPro"/>
</dbReference>
<evidence type="ECO:0000259" key="2">
    <source>
        <dbReference type="Pfam" id="PF02979"/>
    </source>
</evidence>
<dbReference type="InterPro" id="IPR008990">
    <property type="entry name" value="Elect_transpt_acc-like_dom_sf"/>
</dbReference>
<gene>
    <name evidence="4" type="ORF">DBW71_05480</name>
</gene>
<dbReference type="AlphaFoldDB" id="A0A368DKX3"/>
<evidence type="ECO:0000259" key="3">
    <source>
        <dbReference type="Pfam" id="PF21006"/>
    </source>
</evidence>
<dbReference type="GO" id="GO:0046914">
    <property type="term" value="F:transition metal ion binding"/>
    <property type="evidence" value="ECO:0007669"/>
    <property type="project" value="InterPro"/>
</dbReference>
<dbReference type="InterPro" id="IPR049054">
    <property type="entry name" value="CN_hydtase_beta-like_N"/>
</dbReference>
<dbReference type="Gene3D" id="1.10.472.20">
    <property type="entry name" value="Nitrile hydratase, beta subunit"/>
    <property type="match status" value="1"/>
</dbReference>
<dbReference type="EMBL" id="QOQD01000014">
    <property type="protein sequence ID" value="RCL72479.1"/>
    <property type="molecule type" value="Genomic_DNA"/>
</dbReference>
<comment type="caution">
    <text evidence="4">The sequence shown here is derived from an EMBL/GenBank/DDBJ whole genome shotgun (WGS) entry which is preliminary data.</text>
</comment>
<dbReference type="InterPro" id="IPR042262">
    <property type="entry name" value="CN_hydtase_beta_C"/>
</dbReference>
<evidence type="ECO:0000313" key="4">
    <source>
        <dbReference type="EMBL" id="RCL72479.1"/>
    </source>
</evidence>
<dbReference type="Gene3D" id="3.90.330.10">
    <property type="entry name" value="Nitrile hydratase alpha /Thiocyanate hydrolase gamma"/>
    <property type="match status" value="1"/>
</dbReference>
<sequence>MNDFNLKMGPHDVGGEDSISIDINDHEMTHFEKFANALRIVVSSKRIITLDELRYHTEKLGNDYFKIDYFERNCLSLHKICLEKNIYDLELFNHVKNKKKSDFQIPIIDLPDTSEIHHLHDGKEHTHEQDDFQENETGEGPPDYYFDTLAIAEIMINLGLISNDDITLKIEQFDNVFPNRGKAVVAKAWYDNAFRDFLIKDAKNAIKEIGIELETFADIICMPQNNQTHHLVVCTLCSCYPRTLLGMPPSWYKSRSYRSRVVYEPRKVLFEFGTIVPEDKEIKVHDSNADMRYLILPPRPSNTDKFTEKQLTDLVRRDYLVGVRLPG</sequence>
<evidence type="ECO:0000256" key="1">
    <source>
        <dbReference type="ARBA" id="ARBA00022723"/>
    </source>
</evidence>
<name>A0A368DKX3_9PROT</name>
<dbReference type="InterPro" id="IPR004232">
    <property type="entry name" value="CN_Hdrtase_a/SCN_Hdrlase_g"/>
</dbReference>
<accession>A0A368DKX3</accession>
<evidence type="ECO:0000313" key="5">
    <source>
        <dbReference type="Proteomes" id="UP000253570"/>
    </source>
</evidence>
<dbReference type="Proteomes" id="UP000253570">
    <property type="component" value="Unassembled WGS sequence"/>
</dbReference>
<feature type="domain" description="Nitrile hydratase beta subunit-like N-terminal" evidence="3">
    <location>
        <begin position="9"/>
        <end position="99"/>
    </location>
</feature>
<proteinExistence type="predicted"/>
<protein>
    <submittedName>
        <fullName evidence="4">Nitrile hydratase subunit beta</fullName>
    </submittedName>
</protein>
<dbReference type="Pfam" id="PF21006">
    <property type="entry name" value="NHase_beta_N"/>
    <property type="match status" value="1"/>
</dbReference>
<feature type="domain" description="Nitrile hydratase alpha/Thiocyanate hydrolase gamma" evidence="2">
    <location>
        <begin position="149"/>
        <end position="323"/>
    </location>
</feature>